<evidence type="ECO:0000259" key="2">
    <source>
        <dbReference type="Pfam" id="PF00296"/>
    </source>
</evidence>
<dbReference type="CDD" id="cd01097">
    <property type="entry name" value="Tetrahydromethanopterin_reductase"/>
    <property type="match status" value="1"/>
</dbReference>
<protein>
    <recommendedName>
        <fullName evidence="2">Luciferase-like domain-containing protein</fullName>
    </recommendedName>
</protein>
<dbReference type="Pfam" id="PF00296">
    <property type="entry name" value="Bac_luciferase"/>
    <property type="match status" value="1"/>
</dbReference>
<evidence type="ECO:0000313" key="3">
    <source>
        <dbReference type="EMBL" id="SUZ65941.1"/>
    </source>
</evidence>
<dbReference type="InterPro" id="IPR036661">
    <property type="entry name" value="Luciferase-like_sf"/>
</dbReference>
<organism evidence="3">
    <name type="scientific">marine metagenome</name>
    <dbReference type="NCBI Taxonomy" id="408172"/>
    <lineage>
        <taxon>unclassified sequences</taxon>
        <taxon>metagenomes</taxon>
        <taxon>ecological metagenomes</taxon>
    </lineage>
</organism>
<dbReference type="AlphaFoldDB" id="A0A381PG00"/>
<gene>
    <name evidence="3" type="ORF">METZ01_LOCUS18795</name>
</gene>
<feature type="domain" description="Luciferase-like" evidence="2">
    <location>
        <begin position="11"/>
        <end position="319"/>
    </location>
</feature>
<dbReference type="SUPFAM" id="SSF51679">
    <property type="entry name" value="Bacterial luciferase-like"/>
    <property type="match status" value="1"/>
</dbReference>
<proteinExistence type="predicted"/>
<dbReference type="EMBL" id="UINC01000972">
    <property type="protein sequence ID" value="SUZ65941.1"/>
    <property type="molecule type" value="Genomic_DNA"/>
</dbReference>
<keyword evidence="1" id="KW-0560">Oxidoreductase</keyword>
<dbReference type="GO" id="GO:0016705">
    <property type="term" value="F:oxidoreductase activity, acting on paired donors, with incorporation or reduction of molecular oxygen"/>
    <property type="evidence" value="ECO:0007669"/>
    <property type="project" value="InterPro"/>
</dbReference>
<dbReference type="InterPro" id="IPR011251">
    <property type="entry name" value="Luciferase-like_dom"/>
</dbReference>
<reference evidence="3" key="1">
    <citation type="submission" date="2018-05" db="EMBL/GenBank/DDBJ databases">
        <authorList>
            <person name="Lanie J.A."/>
            <person name="Ng W.-L."/>
            <person name="Kazmierczak K.M."/>
            <person name="Andrzejewski T.M."/>
            <person name="Davidsen T.M."/>
            <person name="Wayne K.J."/>
            <person name="Tettelin H."/>
            <person name="Glass J.I."/>
            <person name="Rusch D."/>
            <person name="Podicherti R."/>
            <person name="Tsui H.-C.T."/>
            <person name="Winkler M.E."/>
        </authorList>
    </citation>
    <scope>NUCLEOTIDE SEQUENCE</scope>
</reference>
<dbReference type="Gene3D" id="3.20.20.30">
    <property type="entry name" value="Luciferase-like domain"/>
    <property type="match status" value="1"/>
</dbReference>
<sequence length="354" mass="38183">MKVSIAYGGPGSGRKRDWDQQVDFLREAEQMGVDIIWSAEAWGMDGISTLAYLAAVTQRVQLGTGILQISARAPVMTAMTALSMAAISGDRFILGLGVSGPQVVEGLHGVKFRQPLTRLRETVDIVKQAFAGEKINYEGTHHALPLPGGEGKALRLAQPANDHIPIWLATLGPKSLEYTGEVADGWAGTSFVPSASHATIGHVKEGAYKAGRDPSGLEYQAGGAVQFGEDIEQLIAPRRPGVAFTLGAMGSAKTNFYNDAYSRGGFEEEAREIQRLWIDGDREKAAQLVPTELILQTNFLGSVAQVTDRVRSYRDAGITVLRVQPEGANAQDRLDTLGRIVDIVRSLNEDRADL</sequence>
<name>A0A381PG00_9ZZZZ</name>
<dbReference type="InterPro" id="IPR050564">
    <property type="entry name" value="F420-G6PD/mer"/>
</dbReference>
<dbReference type="PANTHER" id="PTHR43244:SF1">
    <property type="entry name" value="5,10-METHYLENETETRAHYDROMETHANOPTERIN REDUCTASE"/>
    <property type="match status" value="1"/>
</dbReference>
<evidence type="ECO:0000256" key="1">
    <source>
        <dbReference type="ARBA" id="ARBA00023002"/>
    </source>
</evidence>
<dbReference type="PANTHER" id="PTHR43244">
    <property type="match status" value="1"/>
</dbReference>
<accession>A0A381PG00</accession>